<protein>
    <submittedName>
        <fullName evidence="1">Uncharacterized protein</fullName>
    </submittedName>
</protein>
<name>A0A0B7FFR5_THACB</name>
<keyword evidence="2" id="KW-1185">Reference proteome</keyword>
<organism evidence="1 2">
    <name type="scientific">Thanatephorus cucumeris (strain AG1-IB / isolate 7/3/14)</name>
    <name type="common">Lettuce bottom rot fungus</name>
    <name type="synonym">Rhizoctonia solani</name>
    <dbReference type="NCBI Taxonomy" id="1108050"/>
    <lineage>
        <taxon>Eukaryota</taxon>
        <taxon>Fungi</taxon>
        <taxon>Dikarya</taxon>
        <taxon>Basidiomycota</taxon>
        <taxon>Agaricomycotina</taxon>
        <taxon>Agaricomycetes</taxon>
        <taxon>Cantharellales</taxon>
        <taxon>Ceratobasidiaceae</taxon>
        <taxon>Rhizoctonia</taxon>
        <taxon>Rhizoctonia solani AG-1</taxon>
    </lineage>
</organism>
<gene>
    <name evidence="1" type="ORF">RSOLAG1IB_11937</name>
</gene>
<dbReference type="OrthoDB" id="3165318at2759"/>
<reference evidence="1 2" key="1">
    <citation type="submission" date="2014-11" db="EMBL/GenBank/DDBJ databases">
        <authorList>
            <person name="Wibberg Daniel"/>
        </authorList>
    </citation>
    <scope>NUCLEOTIDE SEQUENCE [LARGE SCALE GENOMIC DNA]</scope>
    <source>
        <strain evidence="1">Rhizoctonia solani AG1-IB 7/3/14</strain>
    </source>
</reference>
<accession>A0A0B7FFR5</accession>
<dbReference type="AlphaFoldDB" id="A0A0B7FFR5"/>
<proteinExistence type="predicted"/>
<dbReference type="EMBL" id="LN679325">
    <property type="protein sequence ID" value="CEL56465.1"/>
    <property type="molecule type" value="Genomic_DNA"/>
</dbReference>
<evidence type="ECO:0000313" key="2">
    <source>
        <dbReference type="Proteomes" id="UP000059188"/>
    </source>
</evidence>
<sequence>MATKPWTSAPMASQSRDTTVMLILELPQFAQAVQGSISCGLKGHHFPRQETCQGSDPVLSSEFINSINDGASHNRFGENSKGRGPKLLVSKNNTDGHVNLSIASAPTLVWTSLGSKSNVTAQFTPDLTAHVTRDCKAA</sequence>
<dbReference type="Proteomes" id="UP000059188">
    <property type="component" value="Unassembled WGS sequence"/>
</dbReference>
<evidence type="ECO:0000313" key="1">
    <source>
        <dbReference type="EMBL" id="CEL56465.1"/>
    </source>
</evidence>